<dbReference type="SUPFAM" id="SSF48019">
    <property type="entry name" value="post-AAA+ oligomerization domain-like"/>
    <property type="match status" value="1"/>
</dbReference>
<evidence type="ECO:0000313" key="14">
    <source>
        <dbReference type="Proteomes" id="UP000886857"/>
    </source>
</evidence>
<dbReference type="Gene3D" id="1.20.272.10">
    <property type="match status" value="1"/>
</dbReference>
<dbReference type="EMBL" id="DVOE01000017">
    <property type="protein sequence ID" value="HIU98485.1"/>
    <property type="molecule type" value="Genomic_DNA"/>
</dbReference>
<protein>
    <recommendedName>
        <fullName evidence="2">DNA-directed DNA polymerase</fullName>
        <ecNumber evidence="2">2.7.7.7</ecNumber>
    </recommendedName>
</protein>
<dbReference type="GO" id="GO:0046872">
    <property type="term" value="F:metal ion binding"/>
    <property type="evidence" value="ECO:0007669"/>
    <property type="project" value="UniProtKB-KW"/>
</dbReference>
<keyword evidence="5" id="KW-0235">DNA replication</keyword>
<gene>
    <name evidence="13" type="primary">dnaX</name>
    <name evidence="13" type="ORF">IAC73_01405</name>
</gene>
<dbReference type="InterPro" id="IPR027417">
    <property type="entry name" value="P-loop_NTPase"/>
</dbReference>
<comment type="caution">
    <text evidence="13">The sequence shown here is derived from an EMBL/GenBank/DDBJ whole genome shotgun (WGS) entry which is preliminary data.</text>
</comment>
<dbReference type="InterPro" id="IPR050238">
    <property type="entry name" value="DNA_Rep/Repair_Clamp_Loader"/>
</dbReference>
<keyword evidence="3 13" id="KW-0808">Transferase</keyword>
<dbReference type="GO" id="GO:0003677">
    <property type="term" value="F:DNA binding"/>
    <property type="evidence" value="ECO:0007669"/>
    <property type="project" value="InterPro"/>
</dbReference>
<evidence type="ECO:0000256" key="1">
    <source>
        <dbReference type="ARBA" id="ARBA00006360"/>
    </source>
</evidence>
<evidence type="ECO:0000313" key="13">
    <source>
        <dbReference type="EMBL" id="HIU98485.1"/>
    </source>
</evidence>
<evidence type="ECO:0000256" key="10">
    <source>
        <dbReference type="ARBA" id="ARBA00022932"/>
    </source>
</evidence>
<dbReference type="CDD" id="cd00009">
    <property type="entry name" value="AAA"/>
    <property type="match status" value="1"/>
</dbReference>
<keyword evidence="6" id="KW-0479">Metal-binding</keyword>
<dbReference type="InterPro" id="IPR008921">
    <property type="entry name" value="DNA_pol3_clamp-load_cplx_C"/>
</dbReference>
<keyword evidence="10" id="KW-0239">DNA-directed DNA polymerase</keyword>
<dbReference type="FunFam" id="3.40.50.300:FF:000014">
    <property type="entry name" value="DNA polymerase III subunit gamma/tau"/>
    <property type="match status" value="1"/>
</dbReference>
<evidence type="ECO:0000256" key="5">
    <source>
        <dbReference type="ARBA" id="ARBA00022705"/>
    </source>
</evidence>
<dbReference type="GO" id="GO:0006261">
    <property type="term" value="P:DNA-templated DNA replication"/>
    <property type="evidence" value="ECO:0007669"/>
    <property type="project" value="TreeGrafter"/>
</dbReference>
<dbReference type="Pfam" id="PF12169">
    <property type="entry name" value="DNA_pol3_gamma3"/>
    <property type="match status" value="1"/>
</dbReference>
<dbReference type="Gene3D" id="1.10.8.60">
    <property type="match status" value="1"/>
</dbReference>
<dbReference type="GO" id="GO:0009360">
    <property type="term" value="C:DNA polymerase III complex"/>
    <property type="evidence" value="ECO:0007669"/>
    <property type="project" value="InterPro"/>
</dbReference>
<dbReference type="InterPro" id="IPR022754">
    <property type="entry name" value="DNA_pol_III_gamma-3"/>
</dbReference>
<dbReference type="Pfam" id="PF13177">
    <property type="entry name" value="DNA_pol3_delta2"/>
    <property type="match status" value="1"/>
</dbReference>
<dbReference type="NCBIfam" id="NF004046">
    <property type="entry name" value="PRK05563.1"/>
    <property type="match status" value="1"/>
</dbReference>
<evidence type="ECO:0000256" key="4">
    <source>
        <dbReference type="ARBA" id="ARBA00022695"/>
    </source>
</evidence>
<reference evidence="13" key="1">
    <citation type="submission" date="2020-10" db="EMBL/GenBank/DDBJ databases">
        <authorList>
            <person name="Gilroy R."/>
        </authorList>
    </citation>
    <scope>NUCLEOTIDE SEQUENCE</scope>
    <source>
        <strain evidence="13">10406</strain>
    </source>
</reference>
<dbReference type="InterPro" id="IPR012763">
    <property type="entry name" value="DNA_pol_III_sug/sutau_N"/>
</dbReference>
<evidence type="ECO:0000256" key="11">
    <source>
        <dbReference type="ARBA" id="ARBA00049244"/>
    </source>
</evidence>
<dbReference type="PANTHER" id="PTHR11669:SF0">
    <property type="entry name" value="PROTEIN STICHEL-LIKE 2"/>
    <property type="match status" value="1"/>
</dbReference>
<keyword evidence="9" id="KW-0067">ATP-binding</keyword>
<name>A0A9D1N9L6_9FIRM</name>
<dbReference type="GO" id="GO:0005524">
    <property type="term" value="F:ATP binding"/>
    <property type="evidence" value="ECO:0007669"/>
    <property type="project" value="UniProtKB-KW"/>
</dbReference>
<sequence>MAYTSLYRRYRPSTFDEVVGQEHIVRTLRNQIKSGAVSHAYLFTGTRGTGKTSVAKIFARAVNCLAPRDGSPCGECDVCKALASPTSLDILEIDAASNNSVDQMRELTDKINFPPTVGRYKVYIIDEVHMLSKSAYNALLKTLEEPPAHAIFILATTEVQQIPATVMSRCLRFDFHLLPLVLIEKRLSEIFADIGAEAEPNAVRLIASAGRGSMRDALSVADMCVSYCSGKIDYAGVLEVLGTADPFKLLVLAEHILAGDAGEALTALSALCDLGKSVPAIAADLAVMFRNMLYISTCSNARGILALPDDLFAAAAAVAKKTTPAALLSAMRIMTSLEGQFRYGTQHRTLLEAAVVEAATSSAPAAGHPADAGALEGRVAKIERYLRELSKRGFKSAPAKSDTGQVWGKVVSALVEAGHKQAAMAASDAAVEETDDTVTVRIGSPASMSLIDTPEIRAAIDKAFSAVSVKRLVLVQGGAMVHDREVEYLTEMFGEKLEVK</sequence>
<dbReference type="PANTHER" id="PTHR11669">
    <property type="entry name" value="REPLICATION FACTOR C / DNA POLYMERASE III GAMMA-TAU SUBUNIT"/>
    <property type="match status" value="1"/>
</dbReference>
<dbReference type="Gene3D" id="3.40.50.300">
    <property type="entry name" value="P-loop containing nucleotide triphosphate hydrolases"/>
    <property type="match status" value="1"/>
</dbReference>
<dbReference type="EC" id="2.7.7.7" evidence="2"/>
<dbReference type="SUPFAM" id="SSF52540">
    <property type="entry name" value="P-loop containing nucleoside triphosphate hydrolases"/>
    <property type="match status" value="1"/>
</dbReference>
<evidence type="ECO:0000256" key="3">
    <source>
        <dbReference type="ARBA" id="ARBA00022679"/>
    </source>
</evidence>
<dbReference type="InterPro" id="IPR045085">
    <property type="entry name" value="HLD_clamp_pol_III_gamma_tau"/>
</dbReference>
<dbReference type="InterPro" id="IPR003593">
    <property type="entry name" value="AAA+_ATPase"/>
</dbReference>
<reference evidence="13" key="2">
    <citation type="journal article" date="2021" name="PeerJ">
        <title>Extensive microbial diversity within the chicken gut microbiome revealed by metagenomics and culture.</title>
        <authorList>
            <person name="Gilroy R."/>
            <person name="Ravi A."/>
            <person name="Getino M."/>
            <person name="Pursley I."/>
            <person name="Horton D.L."/>
            <person name="Alikhan N.F."/>
            <person name="Baker D."/>
            <person name="Gharbi K."/>
            <person name="Hall N."/>
            <person name="Watson M."/>
            <person name="Adriaenssens E.M."/>
            <person name="Foster-Nyarko E."/>
            <person name="Jarju S."/>
            <person name="Secka A."/>
            <person name="Antonio M."/>
            <person name="Oren A."/>
            <person name="Chaudhuri R.R."/>
            <person name="La Ragione R."/>
            <person name="Hildebrand F."/>
            <person name="Pallen M.J."/>
        </authorList>
    </citation>
    <scope>NUCLEOTIDE SEQUENCE</scope>
    <source>
        <strain evidence="13">10406</strain>
    </source>
</reference>
<keyword evidence="8" id="KW-0862">Zinc</keyword>
<comment type="similarity">
    <text evidence="1">Belongs to the DnaX/STICHEL family.</text>
</comment>
<comment type="catalytic activity">
    <reaction evidence="11">
        <text>DNA(n) + a 2'-deoxyribonucleoside 5'-triphosphate = DNA(n+1) + diphosphate</text>
        <dbReference type="Rhea" id="RHEA:22508"/>
        <dbReference type="Rhea" id="RHEA-COMP:17339"/>
        <dbReference type="Rhea" id="RHEA-COMP:17340"/>
        <dbReference type="ChEBI" id="CHEBI:33019"/>
        <dbReference type="ChEBI" id="CHEBI:61560"/>
        <dbReference type="ChEBI" id="CHEBI:173112"/>
        <dbReference type="EC" id="2.7.7.7"/>
    </reaction>
</comment>
<dbReference type="GO" id="GO:0003887">
    <property type="term" value="F:DNA-directed DNA polymerase activity"/>
    <property type="evidence" value="ECO:0007669"/>
    <property type="project" value="UniProtKB-KW"/>
</dbReference>
<evidence type="ECO:0000256" key="7">
    <source>
        <dbReference type="ARBA" id="ARBA00022741"/>
    </source>
</evidence>
<evidence type="ECO:0000256" key="9">
    <source>
        <dbReference type="ARBA" id="ARBA00022840"/>
    </source>
</evidence>
<dbReference type="Proteomes" id="UP000886857">
    <property type="component" value="Unassembled WGS sequence"/>
</dbReference>
<dbReference type="Pfam" id="PF22608">
    <property type="entry name" value="DNAX_ATPase_lid"/>
    <property type="match status" value="1"/>
</dbReference>
<proteinExistence type="inferred from homology"/>
<dbReference type="CDD" id="cd18137">
    <property type="entry name" value="HLD_clamp_pol_III_gamma_tau"/>
    <property type="match status" value="1"/>
</dbReference>
<keyword evidence="7" id="KW-0547">Nucleotide-binding</keyword>
<dbReference type="NCBIfam" id="TIGR02397">
    <property type="entry name" value="dnaX_nterm"/>
    <property type="match status" value="1"/>
</dbReference>
<dbReference type="AlphaFoldDB" id="A0A9D1N9L6"/>
<evidence type="ECO:0000256" key="6">
    <source>
        <dbReference type="ARBA" id="ARBA00022723"/>
    </source>
</evidence>
<organism evidence="13 14">
    <name type="scientific">Candidatus Limadaptatus stercoripullorum</name>
    <dbReference type="NCBI Taxonomy" id="2840846"/>
    <lineage>
        <taxon>Bacteria</taxon>
        <taxon>Bacillati</taxon>
        <taxon>Bacillota</taxon>
        <taxon>Clostridia</taxon>
        <taxon>Eubacteriales</taxon>
        <taxon>Candidatus Limadaptatus</taxon>
    </lineage>
</organism>
<feature type="domain" description="AAA+ ATPase" evidence="12">
    <location>
        <begin position="37"/>
        <end position="184"/>
    </location>
</feature>
<evidence type="ECO:0000256" key="2">
    <source>
        <dbReference type="ARBA" id="ARBA00012417"/>
    </source>
</evidence>
<evidence type="ECO:0000259" key="12">
    <source>
        <dbReference type="SMART" id="SM00382"/>
    </source>
</evidence>
<keyword evidence="4 13" id="KW-0548">Nucleotidyltransferase</keyword>
<dbReference type="SMART" id="SM00382">
    <property type="entry name" value="AAA"/>
    <property type="match status" value="1"/>
</dbReference>
<accession>A0A9D1N9L6</accession>
<evidence type="ECO:0000256" key="8">
    <source>
        <dbReference type="ARBA" id="ARBA00022833"/>
    </source>
</evidence>